<evidence type="ECO:0000313" key="1">
    <source>
        <dbReference type="EMBL" id="MBA8848520.1"/>
    </source>
</evidence>
<name>A0A839E9U0_9MICO</name>
<dbReference type="AlphaFoldDB" id="A0A839E9U0"/>
<keyword evidence="2" id="KW-1185">Reference proteome</keyword>
<protein>
    <submittedName>
        <fullName evidence="1">Uncharacterized protein</fullName>
    </submittedName>
</protein>
<sequence length="469" mass="47087">MAEALLIGGGGSTAVASEHLLEALERIRRGSVTCATAAGRLEPLTSPLPGDRWNGTGAELAEAAAVLRRESEALESLGGALRIAIDGYGWAESRARSWLEEAIAPVASTVGFLAGRIGLGLLPSVLPVVAIAAGAWMLLPAASRESLSRSSSAGVERFAGSLFDSPATTEALRLLAASADDVVLGALGVPASLLAAYRGSGAGSVAQMATAALGVGLLSGDRGRAPVVVSRVAEPVPIAAPVGVAERVARIPDSAAPVRVERFAAPGGDRFEVYIAGTAGEAADGGPLVEGGEHPWDMSSNIALIAEHDASSLQAVKQALADAGAGPASPVVFTGYSQGAAIATLLAESGEFTTAGLVTVGAPTGGMPVAGDYPAVVVAHDDDPVTALGGPQERTNAVVVTAPRDDRWEEGDPVLAGHAIDAYRETAERVDASGAPLLSETIARLPGGRDGAPGETLSYSALRLSGCDP</sequence>
<comment type="caution">
    <text evidence="1">The sequence shown here is derived from an EMBL/GenBank/DDBJ whole genome shotgun (WGS) entry which is preliminary data.</text>
</comment>
<proteinExistence type="predicted"/>
<dbReference type="InterPro" id="IPR029058">
    <property type="entry name" value="AB_hydrolase_fold"/>
</dbReference>
<gene>
    <name evidence="1" type="ORF">FHX53_002124</name>
</gene>
<dbReference type="SUPFAM" id="SSF53474">
    <property type="entry name" value="alpha/beta-Hydrolases"/>
    <property type="match status" value="1"/>
</dbReference>
<dbReference type="Proteomes" id="UP000585905">
    <property type="component" value="Unassembled WGS sequence"/>
</dbReference>
<accession>A0A839E9U0</accession>
<dbReference type="EMBL" id="JACGWX010000005">
    <property type="protein sequence ID" value="MBA8848520.1"/>
    <property type="molecule type" value="Genomic_DNA"/>
</dbReference>
<dbReference type="Gene3D" id="3.40.50.1820">
    <property type="entry name" value="alpha/beta hydrolase"/>
    <property type="match status" value="1"/>
</dbReference>
<reference evidence="1 2" key="1">
    <citation type="submission" date="2020-07" db="EMBL/GenBank/DDBJ databases">
        <title>Sequencing the genomes of 1000 actinobacteria strains.</title>
        <authorList>
            <person name="Klenk H.-P."/>
        </authorList>
    </citation>
    <scope>NUCLEOTIDE SEQUENCE [LARGE SCALE GENOMIC DNA]</scope>
    <source>
        <strain evidence="1 2">DSM 19663</strain>
    </source>
</reference>
<organism evidence="1 2">
    <name type="scientific">Microcella alkalica</name>
    <dbReference type="NCBI Taxonomy" id="355930"/>
    <lineage>
        <taxon>Bacteria</taxon>
        <taxon>Bacillati</taxon>
        <taxon>Actinomycetota</taxon>
        <taxon>Actinomycetes</taxon>
        <taxon>Micrococcales</taxon>
        <taxon>Microbacteriaceae</taxon>
        <taxon>Microcella</taxon>
    </lineage>
</organism>
<dbReference type="RefSeq" id="WP_182491301.1">
    <property type="nucleotide sequence ID" value="NZ_BAAAOV010000006.1"/>
</dbReference>
<evidence type="ECO:0000313" key="2">
    <source>
        <dbReference type="Proteomes" id="UP000585905"/>
    </source>
</evidence>